<reference evidence="1" key="1">
    <citation type="journal article" date="2015" name="Nature">
        <title>Complex archaea that bridge the gap between prokaryotes and eukaryotes.</title>
        <authorList>
            <person name="Spang A."/>
            <person name="Saw J.H."/>
            <person name="Jorgensen S.L."/>
            <person name="Zaremba-Niedzwiedzka K."/>
            <person name="Martijn J."/>
            <person name="Lind A.E."/>
            <person name="van Eijk R."/>
            <person name="Schleper C."/>
            <person name="Guy L."/>
            <person name="Ettema T.J."/>
        </authorList>
    </citation>
    <scope>NUCLEOTIDE SEQUENCE</scope>
</reference>
<sequence length="146" mass="15751">MYGLRIKGDIANMKAKRNAEDELVVDFGFATVATAPLLSKLGVSADLLKNLDNLQIIKLSSESHREEQLIEIFSKKEGKKPRESFPGAIVAVSLTAGVDGIKPGLKATIRVDAGKADEPLAGFLAANCGKTWWIDIQDRQTSMPGL</sequence>
<evidence type="ECO:0000313" key="1">
    <source>
        <dbReference type="EMBL" id="KKN65031.1"/>
    </source>
</evidence>
<comment type="caution">
    <text evidence="1">The sequence shown here is derived from an EMBL/GenBank/DDBJ whole genome shotgun (WGS) entry which is preliminary data.</text>
</comment>
<accession>A0A0F9UV38</accession>
<dbReference type="EMBL" id="LAZR01000537">
    <property type="protein sequence ID" value="KKN65031.1"/>
    <property type="molecule type" value="Genomic_DNA"/>
</dbReference>
<organism evidence="1">
    <name type="scientific">marine sediment metagenome</name>
    <dbReference type="NCBI Taxonomy" id="412755"/>
    <lineage>
        <taxon>unclassified sequences</taxon>
        <taxon>metagenomes</taxon>
        <taxon>ecological metagenomes</taxon>
    </lineage>
</organism>
<gene>
    <name evidence="1" type="ORF">LCGC14_0485880</name>
</gene>
<protein>
    <submittedName>
        <fullName evidence="1">Uncharacterized protein</fullName>
    </submittedName>
</protein>
<dbReference type="AlphaFoldDB" id="A0A0F9UV38"/>
<proteinExistence type="predicted"/>
<name>A0A0F9UV38_9ZZZZ</name>